<dbReference type="PROSITE" id="PS00745">
    <property type="entry name" value="RF_PROK_I"/>
    <property type="match status" value="1"/>
</dbReference>
<comment type="subcellular location">
    <subcellularLocation>
        <location evidence="6">Cytoplasm</location>
    </subcellularLocation>
</comment>
<evidence type="ECO:0000313" key="11">
    <source>
        <dbReference type="Proteomes" id="UP000585272"/>
    </source>
</evidence>
<keyword evidence="8" id="KW-0175">Coiled coil</keyword>
<dbReference type="InterPro" id="IPR005139">
    <property type="entry name" value="PCRF"/>
</dbReference>
<keyword evidence="11" id="KW-1185">Reference proteome</keyword>
<dbReference type="FunFam" id="3.30.160.20:FF:000004">
    <property type="entry name" value="Peptide chain release factor 1"/>
    <property type="match status" value="1"/>
</dbReference>
<organism evidence="10 11">
    <name type="scientific">Conexibacter arvalis</name>
    <dbReference type="NCBI Taxonomy" id="912552"/>
    <lineage>
        <taxon>Bacteria</taxon>
        <taxon>Bacillati</taxon>
        <taxon>Actinomycetota</taxon>
        <taxon>Thermoleophilia</taxon>
        <taxon>Solirubrobacterales</taxon>
        <taxon>Conexibacteraceae</taxon>
        <taxon>Conexibacter</taxon>
    </lineage>
</organism>
<dbReference type="SUPFAM" id="SSF75620">
    <property type="entry name" value="Release factor"/>
    <property type="match status" value="1"/>
</dbReference>
<sequence>MAATPPAASSEPIPQRLAAIRRQLSLLDDYIDPKSLEARVGELEQEMGEPGFWDNQEKAAKTSAEHARAARKLEAYTTLSTDVEDLEPLAEMAQEDPDLEQELAEQIASVEQRLAQLEEERLFSGRYDAGDALVTVNAGAGGTDAQDWAEMVLRMEMRWAEKRGFDVELLEASPGEEAGIKSATFLVRGENAYGLYGAEKGVHRLVRLSPFDSQNRRQTSFAGLEVAPVVEDAAEVAIDDDDLQVDTYRASGAGGQHVNKTDSAVRITHKPTGIVVQCQNERSQSSNRATALAMLRSKLVELEERRRQEEIAREKGEAQDVNFGSQIRSYVLHPYSMVKDHRTEFEVGDTGRVLDGDLDGFVRAYLLQAAAK</sequence>
<keyword evidence="3 6" id="KW-0488">Methylation</keyword>
<evidence type="ECO:0000256" key="6">
    <source>
        <dbReference type="HAMAP-Rule" id="MF_00094"/>
    </source>
</evidence>
<evidence type="ECO:0000256" key="8">
    <source>
        <dbReference type="SAM" id="Coils"/>
    </source>
</evidence>
<reference evidence="10 11" key="1">
    <citation type="submission" date="2020-08" db="EMBL/GenBank/DDBJ databases">
        <title>Genomic Encyclopedia of Archaeal and Bacterial Type Strains, Phase II (KMG-II): from individual species to whole genera.</title>
        <authorList>
            <person name="Goeker M."/>
        </authorList>
    </citation>
    <scope>NUCLEOTIDE SEQUENCE [LARGE SCALE GENOMIC DNA]</scope>
    <source>
        <strain evidence="10 11">DSM 23288</strain>
    </source>
</reference>
<dbReference type="RefSeq" id="WP_183344478.1">
    <property type="nucleotide sequence ID" value="NZ_JACHNU010000007.1"/>
</dbReference>
<dbReference type="Gene3D" id="1.20.58.410">
    <property type="entry name" value="Release factor"/>
    <property type="match status" value="1"/>
</dbReference>
<keyword evidence="4 6" id="KW-0963">Cytoplasm</keyword>
<dbReference type="HAMAP" id="MF_00094">
    <property type="entry name" value="Rel_fac_2"/>
    <property type="match status" value="1"/>
</dbReference>
<comment type="similarity">
    <text evidence="2 6">Belongs to the prokaryotic/mitochondrial release factor family.</text>
</comment>
<dbReference type="NCBIfam" id="TIGR00020">
    <property type="entry name" value="prfB"/>
    <property type="match status" value="1"/>
</dbReference>
<dbReference type="Pfam" id="PF03462">
    <property type="entry name" value="PCRF"/>
    <property type="match status" value="1"/>
</dbReference>
<dbReference type="Proteomes" id="UP000585272">
    <property type="component" value="Unassembled WGS sequence"/>
</dbReference>
<dbReference type="InterPro" id="IPR004374">
    <property type="entry name" value="PrfB"/>
</dbReference>
<feature type="domain" description="Prokaryotic-type class I peptide chain release factors" evidence="9">
    <location>
        <begin position="249"/>
        <end position="265"/>
    </location>
</feature>
<dbReference type="InterPro" id="IPR045853">
    <property type="entry name" value="Pep_chain_release_fac_I_sf"/>
</dbReference>
<evidence type="ECO:0000259" key="9">
    <source>
        <dbReference type="PROSITE" id="PS00745"/>
    </source>
</evidence>
<gene>
    <name evidence="6" type="primary">prfB</name>
    <name evidence="10" type="ORF">BDZ31_004041</name>
</gene>
<protein>
    <recommendedName>
        <fullName evidence="6 7">Peptide chain release factor 2</fullName>
        <shortName evidence="6">RF-2</shortName>
    </recommendedName>
</protein>
<evidence type="ECO:0000256" key="4">
    <source>
        <dbReference type="ARBA" id="ARBA00022490"/>
    </source>
</evidence>
<proteinExistence type="inferred from homology"/>
<dbReference type="Gene3D" id="3.30.70.1660">
    <property type="match status" value="1"/>
</dbReference>
<comment type="PTM">
    <text evidence="6">Methylated by PrmC. Methylation increases the termination efficiency of RF2.</text>
</comment>
<feature type="coiled-coil region" evidence="8">
    <location>
        <begin position="292"/>
        <end position="319"/>
    </location>
</feature>
<dbReference type="EMBL" id="JACHNU010000007">
    <property type="protein sequence ID" value="MBB4664430.1"/>
    <property type="molecule type" value="Genomic_DNA"/>
</dbReference>
<dbReference type="AlphaFoldDB" id="A0A840IKI3"/>
<dbReference type="PANTHER" id="PTHR43116:SF3">
    <property type="entry name" value="CLASS I PEPTIDE CHAIN RELEASE FACTOR"/>
    <property type="match status" value="1"/>
</dbReference>
<comment type="function">
    <text evidence="1 6">Peptide chain release factor 2 directs the termination of translation in response to the peptide chain termination codons UGA and UAA.</text>
</comment>
<evidence type="ECO:0000256" key="5">
    <source>
        <dbReference type="ARBA" id="ARBA00022917"/>
    </source>
</evidence>
<dbReference type="GO" id="GO:0016149">
    <property type="term" value="F:translation release factor activity, codon specific"/>
    <property type="evidence" value="ECO:0007669"/>
    <property type="project" value="UniProtKB-UniRule"/>
</dbReference>
<dbReference type="Gene3D" id="3.30.160.20">
    <property type="match status" value="1"/>
</dbReference>
<evidence type="ECO:0000313" key="10">
    <source>
        <dbReference type="EMBL" id="MBB4664430.1"/>
    </source>
</evidence>
<evidence type="ECO:0000256" key="1">
    <source>
        <dbReference type="ARBA" id="ARBA00002613"/>
    </source>
</evidence>
<evidence type="ECO:0000256" key="2">
    <source>
        <dbReference type="ARBA" id="ARBA00010835"/>
    </source>
</evidence>
<dbReference type="PANTHER" id="PTHR43116">
    <property type="entry name" value="PEPTIDE CHAIN RELEASE FACTOR 2"/>
    <property type="match status" value="1"/>
</dbReference>
<keyword evidence="5 6" id="KW-0648">Protein biosynthesis</keyword>
<comment type="caution">
    <text evidence="10">The sequence shown here is derived from an EMBL/GenBank/DDBJ whole genome shotgun (WGS) entry which is preliminary data.</text>
</comment>
<name>A0A840IKI3_9ACTN</name>
<evidence type="ECO:0000256" key="3">
    <source>
        <dbReference type="ARBA" id="ARBA00022481"/>
    </source>
</evidence>
<dbReference type="Pfam" id="PF00472">
    <property type="entry name" value="RF-1"/>
    <property type="match status" value="1"/>
</dbReference>
<dbReference type="GO" id="GO:0005737">
    <property type="term" value="C:cytoplasm"/>
    <property type="evidence" value="ECO:0007669"/>
    <property type="project" value="UniProtKB-SubCell"/>
</dbReference>
<feature type="modified residue" description="N5-methylglutamine" evidence="6">
    <location>
        <position position="256"/>
    </location>
</feature>
<evidence type="ECO:0000256" key="7">
    <source>
        <dbReference type="NCBIfam" id="TIGR00020"/>
    </source>
</evidence>
<dbReference type="InterPro" id="IPR000352">
    <property type="entry name" value="Pep_chain_release_fac_I"/>
</dbReference>
<accession>A0A840IKI3</accession>
<dbReference type="SMART" id="SM00937">
    <property type="entry name" value="PCRF"/>
    <property type="match status" value="1"/>
</dbReference>